<evidence type="ECO:0000313" key="2">
    <source>
        <dbReference type="Proteomes" id="UP000184749"/>
    </source>
</evidence>
<dbReference type="RefSeq" id="WP_074066477.1">
    <property type="nucleotide sequence ID" value="NZ_CP017101.1"/>
</dbReference>
<accession>A0A1L5NE34</accession>
<dbReference type="EMBL" id="CP017101">
    <property type="protein sequence ID" value="APO66156.1"/>
    <property type="molecule type" value="Genomic_DNA"/>
</dbReference>
<dbReference type="AlphaFoldDB" id="A0A1L5NE34"/>
<dbReference type="STRING" id="56730.IE4872_CH00491"/>
<reference evidence="1 2" key="1">
    <citation type="submission" date="2016-09" db="EMBL/GenBank/DDBJ databases">
        <title>The complete genome sequences of Rhizobium gallicum, symbiovars gallicum and phaseoli, symbionts associated to common bean (Phaseolus vulgaris).</title>
        <authorList>
            <person name="Bustos P."/>
            <person name="Santamaria R.I."/>
            <person name="Perez-Carrascal O.M."/>
            <person name="Juarez S."/>
            <person name="Lozano L."/>
            <person name="Martinez-Flores I."/>
            <person name="Martinez-Romero E."/>
            <person name="Cevallos M."/>
            <person name="Romero D."/>
            <person name="Davila G."/>
            <person name="Gonzalez V."/>
        </authorList>
    </citation>
    <scope>NUCLEOTIDE SEQUENCE [LARGE SCALE GENOMIC DNA]</scope>
    <source>
        <strain evidence="1 2">IE4872</strain>
    </source>
</reference>
<dbReference type="Pfam" id="PF19866">
    <property type="entry name" value="DUF6339"/>
    <property type="match status" value="1"/>
</dbReference>
<dbReference type="Proteomes" id="UP000184749">
    <property type="component" value="Chromosome"/>
</dbReference>
<protein>
    <submittedName>
        <fullName evidence="1">Uncharacterized protein</fullName>
    </submittedName>
</protein>
<sequence length="249" mass="27994">MKQLKYLSDKALEKLRTDVGENIDRYLTSGFADLADNPAWDIPLGFDYDAKKLATLDLSQPRNIASIDLINSKIVGEALANLTPSAANEERVWVHLSHVETIDYCRARWLSGAAPERHEALIVDHFFAPTQTGVRDDHAISRLWWNYQIAKTCMPEDIDRALDLILTTADVRSNFVERIWMTSRRRIAGAVLRAMKSNTSVTGSEKNFREFMKALNRLGGGIVFEALSDAETDAFVAECIKYAELEEAA</sequence>
<organism evidence="1 2">
    <name type="scientific">Rhizobium gallicum</name>
    <dbReference type="NCBI Taxonomy" id="56730"/>
    <lineage>
        <taxon>Bacteria</taxon>
        <taxon>Pseudomonadati</taxon>
        <taxon>Pseudomonadota</taxon>
        <taxon>Alphaproteobacteria</taxon>
        <taxon>Hyphomicrobiales</taxon>
        <taxon>Rhizobiaceae</taxon>
        <taxon>Rhizobium/Agrobacterium group</taxon>
        <taxon>Rhizobium</taxon>
    </lineage>
</organism>
<evidence type="ECO:0000313" key="1">
    <source>
        <dbReference type="EMBL" id="APO66156.1"/>
    </source>
</evidence>
<dbReference type="OrthoDB" id="6198893at2"/>
<name>A0A1L5NE34_9HYPH</name>
<dbReference type="InterPro" id="IPR045920">
    <property type="entry name" value="DUF6339"/>
</dbReference>
<gene>
    <name evidence="1" type="ORF">IE4872_CH00491</name>
</gene>
<proteinExistence type="predicted"/>